<name>A0A6C0BSI0_9ZZZZ</name>
<reference evidence="2" key="1">
    <citation type="journal article" date="2020" name="Nature">
        <title>Giant virus diversity and host interactions through global metagenomics.</title>
        <authorList>
            <person name="Schulz F."/>
            <person name="Roux S."/>
            <person name="Paez-Espino D."/>
            <person name="Jungbluth S."/>
            <person name="Walsh D.A."/>
            <person name="Denef V.J."/>
            <person name="McMahon K.D."/>
            <person name="Konstantinidis K.T."/>
            <person name="Eloe-Fadrosh E.A."/>
            <person name="Kyrpides N.C."/>
            <person name="Woyke T."/>
        </authorList>
    </citation>
    <scope>NUCLEOTIDE SEQUENCE</scope>
    <source>
        <strain evidence="2">GVMAG-M-3300018428-35</strain>
    </source>
</reference>
<sequence>MFHTHNGETFSPCHRYIKIWEERSEIGYACIKIKVILYFKSLEDKEKTKKLINIHRGFKNVYEDKILKYNLIANDYSHLCMCSICSKFMPSRAERMQINKRDPEIFEVYCYENRSSISSKNDWNHELCQVPICVECLYSKERQEKFRLNMYDRDHFKTGYGVVNSPEERERFNISNSLEVEKPDMTNIPHREKFMWKTPFDYSGSLKCMLDKHSIFYWHPELTADEYMRYQENEMLKYVNADPLDDDGYPSDDGFDEYGEYPSDDYDY</sequence>
<proteinExistence type="predicted"/>
<evidence type="ECO:0000313" key="2">
    <source>
        <dbReference type="EMBL" id="QHS95347.1"/>
    </source>
</evidence>
<feature type="compositionally biased region" description="Acidic residues" evidence="1">
    <location>
        <begin position="243"/>
        <end position="268"/>
    </location>
</feature>
<evidence type="ECO:0000256" key="1">
    <source>
        <dbReference type="SAM" id="MobiDB-lite"/>
    </source>
</evidence>
<dbReference type="EMBL" id="MN739248">
    <property type="protein sequence ID" value="QHS95347.1"/>
    <property type="molecule type" value="Genomic_DNA"/>
</dbReference>
<feature type="region of interest" description="Disordered" evidence="1">
    <location>
        <begin position="241"/>
        <end position="268"/>
    </location>
</feature>
<dbReference type="AlphaFoldDB" id="A0A6C0BSI0"/>
<protein>
    <submittedName>
        <fullName evidence="2">Uncharacterized protein</fullName>
    </submittedName>
</protein>
<organism evidence="2">
    <name type="scientific">viral metagenome</name>
    <dbReference type="NCBI Taxonomy" id="1070528"/>
    <lineage>
        <taxon>unclassified sequences</taxon>
        <taxon>metagenomes</taxon>
        <taxon>organismal metagenomes</taxon>
    </lineage>
</organism>
<accession>A0A6C0BSI0</accession>